<dbReference type="InterPro" id="IPR032710">
    <property type="entry name" value="NTF2-like_dom_sf"/>
</dbReference>
<evidence type="ECO:0000313" key="2">
    <source>
        <dbReference type="EMBL" id="RWY55915.1"/>
    </source>
</evidence>
<dbReference type="Gene3D" id="3.10.450.50">
    <property type="match status" value="1"/>
</dbReference>
<evidence type="ECO:0000313" key="3">
    <source>
        <dbReference type="Proteomes" id="UP000286701"/>
    </source>
</evidence>
<dbReference type="SUPFAM" id="SSF54427">
    <property type="entry name" value="NTF2-like"/>
    <property type="match status" value="1"/>
</dbReference>
<dbReference type="RefSeq" id="WP_128533030.1">
    <property type="nucleotide sequence ID" value="NZ_SBIW01000002.1"/>
</dbReference>
<dbReference type="EMBL" id="SBIW01000002">
    <property type="protein sequence ID" value="RWY55915.1"/>
    <property type="molecule type" value="Genomic_DNA"/>
</dbReference>
<dbReference type="OrthoDB" id="336094at2"/>
<keyword evidence="3" id="KW-1185">Reference proteome</keyword>
<protein>
    <submittedName>
        <fullName evidence="2">Nuclear transport factor 2 family protein</fullName>
    </submittedName>
</protein>
<reference evidence="2 3" key="1">
    <citation type="submission" date="2019-01" db="EMBL/GenBank/DDBJ databases">
        <title>Mucilaginibacter antarcticum sp. nov., isolated from antarctic soil.</title>
        <authorList>
            <person name="Yan Y.-Q."/>
            <person name="Du Z.-J."/>
        </authorList>
    </citation>
    <scope>NUCLEOTIDE SEQUENCE [LARGE SCALE GENOMIC DNA]</scope>
    <source>
        <strain evidence="2 3">F01003</strain>
    </source>
</reference>
<feature type="domain" description="SnoaL-like" evidence="1">
    <location>
        <begin position="3"/>
        <end position="115"/>
    </location>
</feature>
<dbReference type="AlphaFoldDB" id="A0A3S3VLG7"/>
<proteinExistence type="predicted"/>
<organism evidence="2 3">
    <name type="scientific">Mucilaginibacter gilvus</name>
    <dbReference type="NCBI Taxonomy" id="2305909"/>
    <lineage>
        <taxon>Bacteria</taxon>
        <taxon>Pseudomonadati</taxon>
        <taxon>Bacteroidota</taxon>
        <taxon>Sphingobacteriia</taxon>
        <taxon>Sphingobacteriales</taxon>
        <taxon>Sphingobacteriaceae</taxon>
        <taxon>Mucilaginibacter</taxon>
    </lineage>
</organism>
<sequence>METTKVVAEKLIKYLRRQDFITAYEELFSPDAVSFDPLKPDSSPVKGLAVLIDHEKAFLLRIKISTIEISDPVYSGSYFALSLFMKFTLEGSEVNFNELCVYQVQNGKISSQQFFINN</sequence>
<name>A0A3S3VLG7_9SPHI</name>
<comment type="caution">
    <text evidence="2">The sequence shown here is derived from an EMBL/GenBank/DDBJ whole genome shotgun (WGS) entry which is preliminary data.</text>
</comment>
<dbReference type="InterPro" id="IPR046860">
    <property type="entry name" value="SnoaL_5"/>
</dbReference>
<dbReference type="Pfam" id="PF20409">
    <property type="entry name" value="SnoaL_5"/>
    <property type="match status" value="1"/>
</dbReference>
<dbReference type="Proteomes" id="UP000286701">
    <property type="component" value="Unassembled WGS sequence"/>
</dbReference>
<gene>
    <name evidence="2" type="ORF">EPL05_05955</name>
</gene>
<accession>A0A3S3VLG7</accession>
<evidence type="ECO:0000259" key="1">
    <source>
        <dbReference type="Pfam" id="PF20409"/>
    </source>
</evidence>